<reference evidence="2 3" key="1">
    <citation type="submission" date="2021-01" db="EMBL/GenBank/DDBJ databases">
        <title>Genomic Encyclopedia of Type Strains, Phase IV (KMG-IV): sequencing the most valuable type-strain genomes for metagenomic binning, comparative biology and taxonomic classification.</title>
        <authorList>
            <person name="Goeker M."/>
        </authorList>
    </citation>
    <scope>NUCLEOTIDE SEQUENCE [LARGE SCALE GENOMIC DNA]</scope>
    <source>
        <strain evidence="2 3">DSM 104297</strain>
    </source>
</reference>
<dbReference type="InterPro" id="IPR010390">
    <property type="entry name" value="ABC-2_transporter-like"/>
</dbReference>
<accession>A0ABS2R0D1</accession>
<feature type="transmembrane region" description="Helical" evidence="1">
    <location>
        <begin position="112"/>
        <end position="130"/>
    </location>
</feature>
<proteinExistence type="predicted"/>
<evidence type="ECO:0000313" key="2">
    <source>
        <dbReference type="EMBL" id="MBM7704446.1"/>
    </source>
</evidence>
<dbReference type="EMBL" id="JAFBFC010000006">
    <property type="protein sequence ID" value="MBM7704446.1"/>
    <property type="molecule type" value="Genomic_DNA"/>
</dbReference>
<keyword evidence="1" id="KW-1133">Transmembrane helix</keyword>
<feature type="transmembrane region" description="Helical" evidence="1">
    <location>
        <begin position="52"/>
        <end position="72"/>
    </location>
</feature>
<dbReference type="PANTHER" id="PTHR36832:SF1">
    <property type="entry name" value="SLR1174 PROTEIN"/>
    <property type="match status" value="1"/>
</dbReference>
<feature type="transmembrane region" description="Helical" evidence="1">
    <location>
        <begin position="229"/>
        <end position="251"/>
    </location>
</feature>
<keyword evidence="1" id="KW-0812">Transmembrane</keyword>
<dbReference type="Proteomes" id="UP000809829">
    <property type="component" value="Unassembled WGS sequence"/>
</dbReference>
<protein>
    <submittedName>
        <fullName evidence="2">ABC-2 type transport system permease protein</fullName>
    </submittedName>
</protein>
<evidence type="ECO:0000313" key="3">
    <source>
        <dbReference type="Proteomes" id="UP000809829"/>
    </source>
</evidence>
<name>A0ABS2R0D1_9BACI</name>
<dbReference type="Pfam" id="PF06182">
    <property type="entry name" value="ABC2_membrane_6"/>
    <property type="match status" value="1"/>
</dbReference>
<evidence type="ECO:0000256" key="1">
    <source>
        <dbReference type="SAM" id="Phobius"/>
    </source>
</evidence>
<feature type="transmembrane region" description="Helical" evidence="1">
    <location>
        <begin position="142"/>
        <end position="169"/>
    </location>
</feature>
<gene>
    <name evidence="2" type="ORF">JOC83_003301</name>
</gene>
<organism evidence="2 3">
    <name type="scientific">Priestia iocasae</name>
    <dbReference type="NCBI Taxonomy" id="2291674"/>
    <lineage>
        <taxon>Bacteria</taxon>
        <taxon>Bacillati</taxon>
        <taxon>Bacillota</taxon>
        <taxon>Bacilli</taxon>
        <taxon>Bacillales</taxon>
        <taxon>Bacillaceae</taxon>
        <taxon>Priestia</taxon>
    </lineage>
</organism>
<keyword evidence="1" id="KW-0472">Membrane</keyword>
<sequence length="263" mass="30112">MAKYIEMIRIRFLMMLAYRTNYYSGILIYAINIGAYYFLWSAIYGGKENIQGLSMVQMTTYVAISWMARAFYFNNIDREMAMEIKDGKVAVELIKPYSYLGMKTMQGLGEGIFRLLFFSVPGMAIVYFLFPIEFSASAATWLYFGLSLVFSFIVNTQINLLTGITTFFLFNNDGLIRAKRVVIDLFSGLLLPISFYPLWAQEVMGYFPFQAISYIPSMIFTEGFKGNEIIQALMVQIVWSVVLLVPIALLWNLAKKRMVIQGG</sequence>
<dbReference type="RefSeq" id="WP_205188437.1">
    <property type="nucleotide sequence ID" value="NZ_JAFBFC010000006.1"/>
</dbReference>
<keyword evidence="3" id="KW-1185">Reference proteome</keyword>
<feature type="transmembrane region" description="Helical" evidence="1">
    <location>
        <begin position="181"/>
        <end position="199"/>
    </location>
</feature>
<feature type="transmembrane region" description="Helical" evidence="1">
    <location>
        <begin position="21"/>
        <end position="40"/>
    </location>
</feature>
<dbReference type="PANTHER" id="PTHR36832">
    <property type="entry name" value="SLR1174 PROTEIN-RELATED"/>
    <property type="match status" value="1"/>
</dbReference>
<comment type="caution">
    <text evidence="2">The sequence shown here is derived from an EMBL/GenBank/DDBJ whole genome shotgun (WGS) entry which is preliminary data.</text>
</comment>